<gene>
    <name evidence="2" type="ORF">SXIM_28470</name>
</gene>
<evidence type="ECO:0000256" key="1">
    <source>
        <dbReference type="SAM" id="MobiDB-lite"/>
    </source>
</evidence>
<evidence type="ECO:0000313" key="3">
    <source>
        <dbReference type="Proteomes" id="UP000034034"/>
    </source>
</evidence>
<name>A0A0F7CP87_9ACTN</name>
<sequence length="49" mass="5203">MPERLRVPSAPSTGKTPSGHTTPEAELSFAERIVVADPGHVASFEVETL</sequence>
<protein>
    <submittedName>
        <fullName evidence="2">Uncharacterized protein</fullName>
    </submittedName>
</protein>
<reference evidence="2" key="1">
    <citation type="submission" date="2019-08" db="EMBL/GenBank/DDBJ databases">
        <title>Complete genome sequence of a mangrove-derived Streptomyces xiamenensis.</title>
        <authorList>
            <person name="Xu J."/>
        </authorList>
    </citation>
    <scope>NUCLEOTIDE SEQUENCE</scope>
    <source>
        <strain evidence="2">318</strain>
    </source>
</reference>
<dbReference type="AlphaFoldDB" id="A0A0F7CP87"/>
<feature type="region of interest" description="Disordered" evidence="1">
    <location>
        <begin position="1"/>
        <end position="24"/>
    </location>
</feature>
<dbReference type="PATRIC" id="fig|408015.6.peg.2883"/>
<dbReference type="EMBL" id="CP009922">
    <property type="protein sequence ID" value="AKG44231.1"/>
    <property type="molecule type" value="Genomic_DNA"/>
</dbReference>
<evidence type="ECO:0000313" key="2">
    <source>
        <dbReference type="EMBL" id="AKG44231.1"/>
    </source>
</evidence>
<dbReference type="Proteomes" id="UP000034034">
    <property type="component" value="Chromosome"/>
</dbReference>
<keyword evidence="3" id="KW-1185">Reference proteome</keyword>
<dbReference type="KEGG" id="sxi:SXIM_28470"/>
<accession>A0A0F7CP87</accession>
<dbReference type="HOGENOM" id="CLU_3141450_0_0_11"/>
<proteinExistence type="predicted"/>
<feature type="compositionally biased region" description="Polar residues" evidence="1">
    <location>
        <begin position="10"/>
        <end position="21"/>
    </location>
</feature>
<organism evidence="2 3">
    <name type="scientific">Streptomyces xiamenensis</name>
    <dbReference type="NCBI Taxonomy" id="408015"/>
    <lineage>
        <taxon>Bacteria</taxon>
        <taxon>Bacillati</taxon>
        <taxon>Actinomycetota</taxon>
        <taxon>Actinomycetes</taxon>
        <taxon>Kitasatosporales</taxon>
        <taxon>Streptomycetaceae</taxon>
        <taxon>Streptomyces</taxon>
    </lineage>
</organism>